<feature type="transmembrane region" description="Helical" evidence="12">
    <location>
        <begin position="232"/>
        <end position="251"/>
    </location>
</feature>
<keyword evidence="10" id="KW-0739">Sodium transport</keyword>
<feature type="transmembrane region" description="Helical" evidence="12">
    <location>
        <begin position="406"/>
        <end position="428"/>
    </location>
</feature>
<dbReference type="InterPro" id="IPR038377">
    <property type="entry name" value="Na/Glc_symporter_sf"/>
</dbReference>
<feature type="transmembrane region" description="Helical" evidence="12">
    <location>
        <begin position="179"/>
        <end position="201"/>
    </location>
</feature>
<feature type="transmembrane region" description="Helical" evidence="12">
    <location>
        <begin position="375"/>
        <end position="394"/>
    </location>
</feature>
<keyword evidence="6 12" id="KW-1133">Transmembrane helix</keyword>
<dbReference type="EMBL" id="SLXQ01000006">
    <property type="protein sequence ID" value="TCP52001.1"/>
    <property type="molecule type" value="Genomic_DNA"/>
</dbReference>
<feature type="transmembrane region" description="Helical" evidence="12">
    <location>
        <begin position="43"/>
        <end position="67"/>
    </location>
</feature>
<dbReference type="GO" id="GO:0005886">
    <property type="term" value="C:plasma membrane"/>
    <property type="evidence" value="ECO:0007669"/>
    <property type="project" value="UniProtKB-SubCell"/>
</dbReference>
<feature type="transmembrane region" description="Helical" evidence="12">
    <location>
        <begin position="272"/>
        <end position="297"/>
    </location>
</feature>
<feature type="transmembrane region" description="Helical" evidence="12">
    <location>
        <begin position="329"/>
        <end position="354"/>
    </location>
</feature>
<dbReference type="RefSeq" id="WP_132877855.1">
    <property type="nucleotide sequence ID" value="NZ_SLXQ01000006.1"/>
</dbReference>
<keyword evidence="9 12" id="KW-0472">Membrane</keyword>
<organism evidence="13 14">
    <name type="scientific">Tamaricihabitans halophyticus</name>
    <dbReference type="NCBI Taxonomy" id="1262583"/>
    <lineage>
        <taxon>Bacteria</taxon>
        <taxon>Bacillati</taxon>
        <taxon>Actinomycetota</taxon>
        <taxon>Actinomycetes</taxon>
        <taxon>Pseudonocardiales</taxon>
        <taxon>Pseudonocardiaceae</taxon>
        <taxon>Tamaricihabitans</taxon>
    </lineage>
</organism>
<name>A0A4R2QY18_9PSEU</name>
<keyword evidence="8" id="KW-0406">Ion transport</keyword>
<evidence type="ECO:0000313" key="14">
    <source>
        <dbReference type="Proteomes" id="UP000294911"/>
    </source>
</evidence>
<dbReference type="Gene3D" id="1.20.1730.10">
    <property type="entry name" value="Sodium/glucose cotransporter"/>
    <property type="match status" value="1"/>
</dbReference>
<proteinExistence type="inferred from homology"/>
<sequence length="507" mass="54167">MRTLDIVVIVLYLLAMPAIGIMLSGKQRSSKDYFVGNRQMSWWVVTLSVVATETSTLTVISVPTIAYLGNVTYLQLAIGYLIGRVLVAFVLLPKYYAGGLVSAYGFLGSRFGGGMQGTASVTFLFTRLLADGLRLFATAIPVKVLLNAVGIDAAYWQIVVGIAIFSVIYTYVGGIKAVIWVDAIQMALYVAGAIIAVIFLATQLPDGWFSAAAGDGKFQMFEFSSDLLTDQYAFITAVVGGAVFSMASHGADQLMVQRLLACKNVRDSQKAVIASGVVVFIQFALFLLVGSMLASFYNNADPESLGLGQGDEIFSHFIVNELPPGVSGLLIAGILAAAMSTISSSLNSLSTSTVSDLYKRFTKRELPDATVLKQAKVWTLIWAGVFVVFASFFAETTATDDPVVELALSIASYTYGALLGAFFLGLLVRRANQTDAIIAFLSTIAVTAYFVFGVTFLPEGAEEPLGLAFPWYTPLGVIVTLVVGGLLSLRHPAQPKEAPAEETVHSS</sequence>
<evidence type="ECO:0000256" key="3">
    <source>
        <dbReference type="ARBA" id="ARBA00022448"/>
    </source>
</evidence>
<dbReference type="GO" id="GO:0006814">
    <property type="term" value="P:sodium ion transport"/>
    <property type="evidence" value="ECO:0007669"/>
    <property type="project" value="UniProtKB-KW"/>
</dbReference>
<dbReference type="PANTHER" id="PTHR42985">
    <property type="entry name" value="SODIUM-COUPLED MONOCARBOXYLATE TRANSPORTER"/>
    <property type="match status" value="1"/>
</dbReference>
<evidence type="ECO:0000313" key="13">
    <source>
        <dbReference type="EMBL" id="TCP52001.1"/>
    </source>
</evidence>
<dbReference type="OrthoDB" id="9814523at2"/>
<dbReference type="GO" id="GO:0015293">
    <property type="term" value="F:symporter activity"/>
    <property type="evidence" value="ECO:0007669"/>
    <property type="project" value="TreeGrafter"/>
</dbReference>
<evidence type="ECO:0000256" key="12">
    <source>
        <dbReference type="SAM" id="Phobius"/>
    </source>
</evidence>
<comment type="similarity">
    <text evidence="2 11">Belongs to the sodium:solute symporter (SSF) (TC 2.A.21) family.</text>
</comment>
<protein>
    <submittedName>
        <fullName evidence="13">SSS family transporter</fullName>
    </submittedName>
</protein>
<gene>
    <name evidence="13" type="ORF">EV191_106165</name>
</gene>
<keyword evidence="5 12" id="KW-0812">Transmembrane</keyword>
<feature type="transmembrane region" description="Helical" evidence="12">
    <location>
        <begin position="154"/>
        <end position="172"/>
    </location>
</feature>
<dbReference type="PANTHER" id="PTHR42985:SF47">
    <property type="entry name" value="INTEGRAL MEMBRANE TRANSPORT PROTEIN"/>
    <property type="match status" value="1"/>
</dbReference>
<evidence type="ECO:0000256" key="8">
    <source>
        <dbReference type="ARBA" id="ARBA00023065"/>
    </source>
</evidence>
<dbReference type="InterPro" id="IPR051163">
    <property type="entry name" value="Sodium:Solute_Symporter_SSF"/>
</dbReference>
<feature type="transmembrane region" description="Helical" evidence="12">
    <location>
        <begin position="469"/>
        <end position="489"/>
    </location>
</feature>
<comment type="subcellular location">
    <subcellularLocation>
        <location evidence="1">Cell membrane</location>
        <topology evidence="1">Multi-pass membrane protein</topology>
    </subcellularLocation>
</comment>
<evidence type="ECO:0000256" key="10">
    <source>
        <dbReference type="ARBA" id="ARBA00023201"/>
    </source>
</evidence>
<dbReference type="NCBIfam" id="TIGR00813">
    <property type="entry name" value="sss"/>
    <property type="match status" value="1"/>
</dbReference>
<dbReference type="Proteomes" id="UP000294911">
    <property type="component" value="Unassembled WGS sequence"/>
</dbReference>
<dbReference type="CDD" id="cd11493">
    <property type="entry name" value="SLC5sbd_NIS-like_u1"/>
    <property type="match status" value="1"/>
</dbReference>
<dbReference type="InterPro" id="IPR001734">
    <property type="entry name" value="Na/solute_symporter"/>
</dbReference>
<dbReference type="PROSITE" id="PS50283">
    <property type="entry name" value="NA_SOLUT_SYMP_3"/>
    <property type="match status" value="1"/>
</dbReference>
<feature type="transmembrane region" description="Helical" evidence="12">
    <location>
        <begin position="437"/>
        <end position="457"/>
    </location>
</feature>
<evidence type="ECO:0000256" key="9">
    <source>
        <dbReference type="ARBA" id="ARBA00023136"/>
    </source>
</evidence>
<evidence type="ECO:0000256" key="4">
    <source>
        <dbReference type="ARBA" id="ARBA00022475"/>
    </source>
</evidence>
<keyword evidence="7" id="KW-0915">Sodium</keyword>
<evidence type="ECO:0000256" key="5">
    <source>
        <dbReference type="ARBA" id="ARBA00022692"/>
    </source>
</evidence>
<dbReference type="AlphaFoldDB" id="A0A4R2QY18"/>
<feature type="transmembrane region" description="Helical" evidence="12">
    <location>
        <begin position="73"/>
        <end position="92"/>
    </location>
</feature>
<comment type="caution">
    <text evidence="13">The sequence shown here is derived from an EMBL/GenBank/DDBJ whole genome shotgun (WGS) entry which is preliminary data.</text>
</comment>
<accession>A0A4R2QY18</accession>
<keyword evidence="4" id="KW-1003">Cell membrane</keyword>
<evidence type="ECO:0000256" key="11">
    <source>
        <dbReference type="RuleBase" id="RU362091"/>
    </source>
</evidence>
<evidence type="ECO:0000256" key="7">
    <source>
        <dbReference type="ARBA" id="ARBA00023053"/>
    </source>
</evidence>
<feature type="transmembrane region" description="Helical" evidence="12">
    <location>
        <begin position="6"/>
        <end position="23"/>
    </location>
</feature>
<reference evidence="13 14" key="1">
    <citation type="submission" date="2019-03" db="EMBL/GenBank/DDBJ databases">
        <title>Genomic Encyclopedia of Type Strains, Phase IV (KMG-IV): sequencing the most valuable type-strain genomes for metagenomic binning, comparative biology and taxonomic classification.</title>
        <authorList>
            <person name="Goeker M."/>
        </authorList>
    </citation>
    <scope>NUCLEOTIDE SEQUENCE [LARGE SCALE GENOMIC DNA]</scope>
    <source>
        <strain evidence="13 14">DSM 45765</strain>
    </source>
</reference>
<keyword evidence="14" id="KW-1185">Reference proteome</keyword>
<evidence type="ECO:0000256" key="2">
    <source>
        <dbReference type="ARBA" id="ARBA00006434"/>
    </source>
</evidence>
<dbReference type="Pfam" id="PF00474">
    <property type="entry name" value="SSF"/>
    <property type="match status" value="1"/>
</dbReference>
<evidence type="ECO:0000256" key="1">
    <source>
        <dbReference type="ARBA" id="ARBA00004651"/>
    </source>
</evidence>
<keyword evidence="3" id="KW-0813">Transport</keyword>
<evidence type="ECO:0000256" key="6">
    <source>
        <dbReference type="ARBA" id="ARBA00022989"/>
    </source>
</evidence>